<gene>
    <name evidence="1" type="ORF">F5148DRAFT_1337111</name>
</gene>
<protein>
    <submittedName>
        <fullName evidence="1">Uncharacterized protein</fullName>
    </submittedName>
</protein>
<evidence type="ECO:0000313" key="1">
    <source>
        <dbReference type="EMBL" id="KAI9510340.1"/>
    </source>
</evidence>
<keyword evidence="2" id="KW-1185">Reference proteome</keyword>
<organism evidence="1 2">
    <name type="scientific">Russula earlei</name>
    <dbReference type="NCBI Taxonomy" id="71964"/>
    <lineage>
        <taxon>Eukaryota</taxon>
        <taxon>Fungi</taxon>
        <taxon>Dikarya</taxon>
        <taxon>Basidiomycota</taxon>
        <taxon>Agaricomycotina</taxon>
        <taxon>Agaricomycetes</taxon>
        <taxon>Russulales</taxon>
        <taxon>Russulaceae</taxon>
        <taxon>Russula</taxon>
    </lineage>
</organism>
<comment type="caution">
    <text evidence="1">The sequence shown here is derived from an EMBL/GenBank/DDBJ whole genome shotgun (WGS) entry which is preliminary data.</text>
</comment>
<dbReference type="Proteomes" id="UP001207468">
    <property type="component" value="Unassembled WGS sequence"/>
</dbReference>
<proteinExistence type="predicted"/>
<sequence length="507" mass="58031">MTHCLSTAFRLPSVARFGRSTPSPAGNSGSNHTSIHILDDDSLLNIFYLHRPILLDADEVRNDRILQGGVWDRERWWYKLAHVCQRWRYLILASASYLQLSLVCTYGTPVADMLAHSPRLPLVIDHVSKDRRILAEDEERILLALQYRDRVRRIRLLMPIANLQNLATAIDDEFPMLEFLYVEAQTEDDDTSVKLPKTLRAPRLCHLISINFDFLLGSPLLTTPAGLVTLSLQKIHRSASFRPIDLVQRLSLMPQLETLGIHFHPPPDNRDIEGELLDTRITTHAALPNLRWFGFGGASAYLEALLPRLTTPLLEKLQLRFTNQSTFSIPRLLQFMSKAKNLRLSSTRFIFYSWGVAVMVYPYDGAKMYTLEMKVVCRHLDAQVSSVAQIFDELSPAFSAVEYFILENAKVRPLSERRLNEVDRTQWRKLLRSFGNVKTLLVDSEFVEDLSRCLRSEDGEPTMELLPELKELSYFGKVGAFAGFIVARHVTGRPVNLLRHQNRFAFS</sequence>
<name>A0ACC0UFI6_9AGAM</name>
<accession>A0ACC0UFI6</accession>
<dbReference type="EMBL" id="JAGFNK010000044">
    <property type="protein sequence ID" value="KAI9510340.1"/>
    <property type="molecule type" value="Genomic_DNA"/>
</dbReference>
<reference evidence="1" key="1">
    <citation type="submission" date="2021-03" db="EMBL/GenBank/DDBJ databases">
        <title>Evolutionary priming and transition to the ectomycorrhizal habit in an iconic lineage of mushroom-forming fungi: is preadaptation a requirement?</title>
        <authorList>
            <consortium name="DOE Joint Genome Institute"/>
            <person name="Looney B.P."/>
            <person name="Miyauchi S."/>
            <person name="Morin E."/>
            <person name="Drula E."/>
            <person name="Courty P.E."/>
            <person name="Chicoki N."/>
            <person name="Fauchery L."/>
            <person name="Kohler A."/>
            <person name="Kuo A."/>
            <person name="LaButti K."/>
            <person name="Pangilinan J."/>
            <person name="Lipzen A."/>
            <person name="Riley R."/>
            <person name="Andreopoulos W."/>
            <person name="He G."/>
            <person name="Johnson J."/>
            <person name="Barry K.W."/>
            <person name="Grigoriev I.V."/>
            <person name="Nagy L."/>
            <person name="Hibbett D."/>
            <person name="Henrissat B."/>
            <person name="Matheny P.B."/>
            <person name="Labbe J."/>
            <person name="Martin A.F."/>
        </authorList>
    </citation>
    <scope>NUCLEOTIDE SEQUENCE</scope>
    <source>
        <strain evidence="1">BPL698</strain>
    </source>
</reference>
<evidence type="ECO:0000313" key="2">
    <source>
        <dbReference type="Proteomes" id="UP001207468"/>
    </source>
</evidence>